<dbReference type="AlphaFoldDB" id="A0A553R1B1"/>
<sequence>AGSAPPPLPSRTSGAVYLHQLPPPQGAFLNFIIDEKLLLHWMKPINHSDAAEERVVLVLLSVKVRSVSSELLPADCGEQRSLSSTQPIKRPTQSCCFSHGNQLSAPHSHMSFSGVRRGAALR</sequence>
<reference evidence="1 2" key="1">
    <citation type="journal article" date="2019" name="Sci. Data">
        <title>Hybrid genome assembly and annotation of Danionella translucida.</title>
        <authorList>
            <person name="Kadobianskyi M."/>
            <person name="Schulze L."/>
            <person name="Schuelke M."/>
            <person name="Judkewitz B."/>
        </authorList>
    </citation>
    <scope>NUCLEOTIDE SEQUENCE [LARGE SCALE GENOMIC DNA]</scope>
    <source>
        <strain evidence="1 2">Bolton</strain>
    </source>
</reference>
<comment type="caution">
    <text evidence="1">The sequence shown here is derived from an EMBL/GenBank/DDBJ whole genome shotgun (WGS) entry which is preliminary data.</text>
</comment>
<protein>
    <submittedName>
        <fullName evidence="1">Uncharacterized protein</fullName>
    </submittedName>
</protein>
<organism evidence="1 2">
    <name type="scientific">Danionella cerebrum</name>
    <dbReference type="NCBI Taxonomy" id="2873325"/>
    <lineage>
        <taxon>Eukaryota</taxon>
        <taxon>Metazoa</taxon>
        <taxon>Chordata</taxon>
        <taxon>Craniata</taxon>
        <taxon>Vertebrata</taxon>
        <taxon>Euteleostomi</taxon>
        <taxon>Actinopterygii</taxon>
        <taxon>Neopterygii</taxon>
        <taxon>Teleostei</taxon>
        <taxon>Ostariophysi</taxon>
        <taxon>Cypriniformes</taxon>
        <taxon>Danionidae</taxon>
        <taxon>Danioninae</taxon>
        <taxon>Danionella</taxon>
    </lineage>
</organism>
<feature type="non-terminal residue" evidence="1">
    <location>
        <position position="1"/>
    </location>
</feature>
<dbReference type="EMBL" id="SRMA01025332">
    <property type="protein sequence ID" value="TRY95967.1"/>
    <property type="molecule type" value="Genomic_DNA"/>
</dbReference>
<gene>
    <name evidence="1" type="ORF">DNTS_026794</name>
</gene>
<evidence type="ECO:0000313" key="2">
    <source>
        <dbReference type="Proteomes" id="UP000316079"/>
    </source>
</evidence>
<proteinExistence type="predicted"/>
<evidence type="ECO:0000313" key="1">
    <source>
        <dbReference type="EMBL" id="TRY95967.1"/>
    </source>
</evidence>
<name>A0A553R1B1_9TELE</name>
<dbReference type="Proteomes" id="UP000316079">
    <property type="component" value="Unassembled WGS sequence"/>
</dbReference>
<dbReference type="OrthoDB" id="8861968at2759"/>
<accession>A0A553R1B1</accession>
<keyword evidence="2" id="KW-1185">Reference proteome</keyword>